<dbReference type="PANTHER" id="PTHR24347">
    <property type="entry name" value="SERINE/THREONINE-PROTEIN KINASE"/>
    <property type="match status" value="1"/>
</dbReference>
<feature type="domain" description="Protein kinase" evidence="2">
    <location>
        <begin position="1"/>
        <end position="328"/>
    </location>
</feature>
<evidence type="ECO:0000313" key="3">
    <source>
        <dbReference type="EMBL" id="CAF88597.1"/>
    </source>
</evidence>
<dbReference type="Gene3D" id="1.10.510.10">
    <property type="entry name" value="Transferase(Phosphotransferase) domain 1"/>
    <property type="match status" value="1"/>
</dbReference>
<evidence type="ECO:0000259" key="2">
    <source>
        <dbReference type="PROSITE" id="PS50011"/>
    </source>
</evidence>
<dbReference type="InterPro" id="IPR008271">
    <property type="entry name" value="Ser/Thr_kinase_AS"/>
</dbReference>
<dbReference type="Gene3D" id="3.30.200.20">
    <property type="entry name" value="Phosphorylase Kinase, domain 1"/>
    <property type="match status" value="1"/>
</dbReference>
<dbReference type="AlphaFoldDB" id="Q4TET5"/>
<name>Q4TET5_TETNG</name>
<dbReference type="FunFam" id="1.10.510.10:FF:000512">
    <property type="entry name" value="AKT serine/threonine kinase 1"/>
    <property type="match status" value="1"/>
</dbReference>
<feature type="non-terminal residue" evidence="3">
    <location>
        <position position="1"/>
    </location>
</feature>
<dbReference type="GO" id="GO:0005524">
    <property type="term" value="F:ATP binding"/>
    <property type="evidence" value="ECO:0007669"/>
    <property type="project" value="InterPro"/>
</dbReference>
<evidence type="ECO:0000256" key="1">
    <source>
        <dbReference type="SAM" id="MobiDB-lite"/>
    </source>
</evidence>
<protein>
    <submittedName>
        <fullName evidence="3">Chromosome undetermined SCAF5136, whole genome shotgun sequence</fullName>
    </submittedName>
</protein>
<dbReference type="InterPro" id="IPR011009">
    <property type="entry name" value="Kinase-like_dom_sf"/>
</dbReference>
<dbReference type="SMART" id="SM00220">
    <property type="entry name" value="S_TKc"/>
    <property type="match status" value="1"/>
</dbReference>
<feature type="region of interest" description="Disordered" evidence="1">
    <location>
        <begin position="212"/>
        <end position="232"/>
    </location>
</feature>
<dbReference type="GO" id="GO:0004672">
    <property type="term" value="F:protein kinase activity"/>
    <property type="evidence" value="ECO:0007669"/>
    <property type="project" value="InterPro"/>
</dbReference>
<dbReference type="KEGG" id="tng:GSTEN00002088G001"/>
<dbReference type="PROSITE" id="PS00108">
    <property type="entry name" value="PROTEIN_KINASE_ST"/>
    <property type="match status" value="1"/>
</dbReference>
<proteinExistence type="predicted"/>
<dbReference type="PROSITE" id="PS50011">
    <property type="entry name" value="PROTEIN_KINASE_DOM"/>
    <property type="match status" value="1"/>
</dbReference>
<reference evidence="3" key="2">
    <citation type="submission" date="2004-02" db="EMBL/GenBank/DDBJ databases">
        <authorList>
            <consortium name="Genoscope"/>
            <consortium name="Whitehead Institute Centre for Genome Research"/>
        </authorList>
    </citation>
    <scope>NUCLEOTIDE SEQUENCE</scope>
</reference>
<dbReference type="EMBL" id="CAAE01005136">
    <property type="protein sequence ID" value="CAF88597.1"/>
    <property type="molecule type" value="Genomic_DNA"/>
</dbReference>
<accession>Q4TET5</accession>
<gene>
    <name evidence="3" type="ORF">GSTENG00002088001</name>
</gene>
<feature type="non-terminal residue" evidence="3">
    <location>
        <position position="357"/>
    </location>
</feature>
<reference evidence="3" key="1">
    <citation type="journal article" date="2004" name="Nature">
        <title>Genome duplication in the teleost fish Tetraodon nigroviridis reveals the early vertebrate proto-karyotype.</title>
        <authorList>
            <person name="Jaillon O."/>
            <person name="Aury J.-M."/>
            <person name="Brunet F."/>
            <person name="Petit J.-L."/>
            <person name="Stange-Thomann N."/>
            <person name="Mauceli E."/>
            <person name="Bouneau L."/>
            <person name="Fischer C."/>
            <person name="Ozouf-Costaz C."/>
            <person name="Bernot A."/>
            <person name="Nicaud S."/>
            <person name="Jaffe D."/>
            <person name="Fisher S."/>
            <person name="Lutfalla G."/>
            <person name="Dossat C."/>
            <person name="Segurens B."/>
            <person name="Dasilva C."/>
            <person name="Salanoubat M."/>
            <person name="Levy M."/>
            <person name="Boudet N."/>
            <person name="Castellano S."/>
            <person name="Anthouard V."/>
            <person name="Jubin C."/>
            <person name="Castelli V."/>
            <person name="Katinka M."/>
            <person name="Vacherie B."/>
            <person name="Biemont C."/>
            <person name="Skalli Z."/>
            <person name="Cattolico L."/>
            <person name="Poulain J."/>
            <person name="De Berardinis V."/>
            <person name="Cruaud C."/>
            <person name="Duprat S."/>
            <person name="Brottier P."/>
            <person name="Coutanceau J.-P."/>
            <person name="Gouzy J."/>
            <person name="Parra G."/>
            <person name="Lardier G."/>
            <person name="Chapple C."/>
            <person name="McKernan K.J."/>
            <person name="McEwan P."/>
            <person name="Bosak S."/>
            <person name="Kellis M."/>
            <person name="Volff J.-N."/>
            <person name="Guigo R."/>
            <person name="Zody M.C."/>
            <person name="Mesirov J."/>
            <person name="Lindblad-Toh K."/>
            <person name="Birren B."/>
            <person name="Nusbaum C."/>
            <person name="Kahn D."/>
            <person name="Robinson-Rechavi M."/>
            <person name="Laudet V."/>
            <person name="Schachter V."/>
            <person name="Quetier F."/>
            <person name="Saurin W."/>
            <person name="Scarpelli C."/>
            <person name="Wincker P."/>
            <person name="Lander E.S."/>
            <person name="Weissenbach J."/>
            <person name="Roest Crollius H."/>
        </authorList>
    </citation>
    <scope>NUCLEOTIDE SEQUENCE [LARGE SCALE GENOMIC DNA]</scope>
</reference>
<dbReference type="SUPFAM" id="SSF56112">
    <property type="entry name" value="Protein kinase-like (PK-like)"/>
    <property type="match status" value="1"/>
</dbReference>
<dbReference type="OrthoDB" id="40902at2759"/>
<sequence length="357" mass="40228">GAFSEVYMVKEKKSGKLFAMKCVKKKQKRDLNLENEIAVLRRFDFSLLPLVCSGEIEGRIPQTSSVVSGFYRQGQARERCGDGGVLREPDPLLSHHAAVSFSPPHPRLTSIIQKWNQTPGSALRVSGGELFDRILDRGVYSEKDASCVIQQVLQAVSYLHQSGIVHRDLKPENILYFNQDENSKIMISDFGLSKMVDKDIMSTACGTPGYVGKKGPRLHPGRPPVSSALTELSSSPPAPEVLAQKPYSKAVDCWSIGVITYILLCGYPPFYEESESRLFSKIMKAQYEFDSPFWDNISESAKDFIRNMMQKNASMRYTPEQALRHPWIVGKTARSQDIYYSVSVQIQKNFARTKWKV</sequence>
<dbReference type="Pfam" id="PF00069">
    <property type="entry name" value="Pkinase"/>
    <property type="match status" value="2"/>
</dbReference>
<organism evidence="3">
    <name type="scientific">Tetraodon nigroviridis</name>
    <name type="common">Spotted green pufferfish</name>
    <name type="synonym">Chelonodon nigroviridis</name>
    <dbReference type="NCBI Taxonomy" id="99883"/>
    <lineage>
        <taxon>Eukaryota</taxon>
        <taxon>Metazoa</taxon>
        <taxon>Chordata</taxon>
        <taxon>Craniata</taxon>
        <taxon>Vertebrata</taxon>
        <taxon>Euteleostomi</taxon>
        <taxon>Actinopterygii</taxon>
        <taxon>Neopterygii</taxon>
        <taxon>Teleostei</taxon>
        <taxon>Neoteleostei</taxon>
        <taxon>Acanthomorphata</taxon>
        <taxon>Eupercaria</taxon>
        <taxon>Tetraodontiformes</taxon>
        <taxon>Tetradontoidea</taxon>
        <taxon>Tetraodontidae</taxon>
        <taxon>Tetraodon</taxon>
    </lineage>
</organism>
<dbReference type="InterPro" id="IPR000719">
    <property type="entry name" value="Prot_kinase_dom"/>
</dbReference>